<reference evidence="1" key="1">
    <citation type="submission" date="2021-03" db="EMBL/GenBank/DDBJ databases">
        <title>Evolutionary priming and transition to the ectomycorrhizal habit in an iconic lineage of mushroom-forming fungi: is preadaptation a requirement?</title>
        <authorList>
            <consortium name="DOE Joint Genome Institute"/>
            <person name="Looney B.P."/>
            <person name="Miyauchi S."/>
            <person name="Morin E."/>
            <person name="Drula E."/>
            <person name="Courty P.E."/>
            <person name="Chicoki N."/>
            <person name="Fauchery L."/>
            <person name="Kohler A."/>
            <person name="Kuo A."/>
            <person name="LaButti K."/>
            <person name="Pangilinan J."/>
            <person name="Lipzen A."/>
            <person name="Riley R."/>
            <person name="Andreopoulos W."/>
            <person name="He G."/>
            <person name="Johnson J."/>
            <person name="Barry K.W."/>
            <person name="Grigoriev I.V."/>
            <person name="Nagy L."/>
            <person name="Hibbett D."/>
            <person name="Henrissat B."/>
            <person name="Matheny P.B."/>
            <person name="Labbe J."/>
            <person name="Martin A.F."/>
        </authorList>
    </citation>
    <scope>NUCLEOTIDE SEQUENCE</scope>
    <source>
        <strain evidence="1">BPL698</strain>
    </source>
</reference>
<organism evidence="1 2">
    <name type="scientific">Russula earlei</name>
    <dbReference type="NCBI Taxonomy" id="71964"/>
    <lineage>
        <taxon>Eukaryota</taxon>
        <taxon>Fungi</taxon>
        <taxon>Dikarya</taxon>
        <taxon>Basidiomycota</taxon>
        <taxon>Agaricomycotina</taxon>
        <taxon>Agaricomycetes</taxon>
        <taxon>Russulales</taxon>
        <taxon>Russulaceae</taxon>
        <taxon>Russula</taxon>
    </lineage>
</organism>
<name>A0ACC0UD36_9AGAM</name>
<keyword evidence="2" id="KW-1185">Reference proteome</keyword>
<proteinExistence type="predicted"/>
<dbReference type="Proteomes" id="UP001207468">
    <property type="component" value="Unassembled WGS sequence"/>
</dbReference>
<accession>A0ACC0UD36</accession>
<gene>
    <name evidence="1" type="ORF">F5148DRAFT_1187873</name>
</gene>
<protein>
    <submittedName>
        <fullName evidence="1">OsmC/Ohr family</fullName>
    </submittedName>
</protein>
<dbReference type="EMBL" id="JAGFNK010000065">
    <property type="protein sequence ID" value="KAI9509421.1"/>
    <property type="molecule type" value="Genomic_DNA"/>
</dbReference>
<comment type="caution">
    <text evidence="1">The sequence shown here is derived from an EMBL/GenBank/DDBJ whole genome shotgun (WGS) entry which is preliminary data.</text>
</comment>
<evidence type="ECO:0000313" key="1">
    <source>
        <dbReference type="EMBL" id="KAI9509421.1"/>
    </source>
</evidence>
<sequence length="175" mass="18459">MSFLSSRSASLRLHVTSLLPSAAPQVHARRTFIMLKESLYTVTATSTGGRNGTISSTPTDGTAHLSLKLTTPKAIGGRGEAGHNPEQLFAAAYSACFLGAIQAVAAQKGKKTVGERAKVHADVTLGRPKGRPGFGLKVVLRVEGVEDQAILDAAHEMCPYSRALREGVHVDVEKA</sequence>
<evidence type="ECO:0000313" key="2">
    <source>
        <dbReference type="Proteomes" id="UP001207468"/>
    </source>
</evidence>